<dbReference type="EMBL" id="CM035407">
    <property type="protein sequence ID" value="KAH7442935.1"/>
    <property type="molecule type" value="Genomic_DNA"/>
</dbReference>
<comment type="caution">
    <text evidence="1">The sequence shown here is derived from an EMBL/GenBank/DDBJ whole genome shotgun (WGS) entry which is preliminary data.</text>
</comment>
<proteinExistence type="predicted"/>
<sequence>MNCAQCGGTSIFRLRRMIDAAVDSILIPRAPTFSRIDTLFLRYGITGRSVAASMYNNAPSDSPCTKGPDFDGQVPQAELCGVDKQCVSAQDLDSPVALMQWLQDRLPSSSAQQIFDWGKIPATKNVTNLWVELSQGEISLEDAVPPKRTVHVVIVNITNGSGKMLLEAYQEMTDGSIRERNRPLSEKMKLGENVEHACLRGIREELGKAYGADHYVQMLPHTYKKEIEERHSSSYPGLMTCYILHHMTAIMKHLPVEDFVTVENEYLECSVNRRALDRHVEETAETVDTTLTCSHETPVGVRRHFWKWVPETTTSLAI</sequence>
<dbReference type="Proteomes" id="UP000825935">
    <property type="component" value="Chromosome 2"/>
</dbReference>
<dbReference type="PANTHER" id="PTHR36395">
    <property type="entry name" value="RING-H2 ZINC FINGER PROTEIN"/>
    <property type="match status" value="1"/>
</dbReference>
<dbReference type="OMA" id="GDFCTYE"/>
<evidence type="ECO:0000313" key="1">
    <source>
        <dbReference type="EMBL" id="KAH7442935.1"/>
    </source>
</evidence>
<gene>
    <name evidence="1" type="ORF">KP509_02G008600</name>
</gene>
<evidence type="ECO:0000313" key="2">
    <source>
        <dbReference type="Proteomes" id="UP000825935"/>
    </source>
</evidence>
<dbReference type="OrthoDB" id="433924at2759"/>
<accession>A0A8T2VBC4</accession>
<protein>
    <recommendedName>
        <fullName evidence="3">Nudix hydrolase domain-containing protein</fullName>
    </recommendedName>
</protein>
<keyword evidence="2" id="KW-1185">Reference proteome</keyword>
<name>A0A8T2VBC4_CERRI</name>
<reference evidence="1" key="1">
    <citation type="submission" date="2021-08" db="EMBL/GenBank/DDBJ databases">
        <title>WGS assembly of Ceratopteris richardii.</title>
        <authorList>
            <person name="Marchant D.B."/>
            <person name="Chen G."/>
            <person name="Jenkins J."/>
            <person name="Shu S."/>
            <person name="Leebens-Mack J."/>
            <person name="Grimwood J."/>
            <person name="Schmutz J."/>
            <person name="Soltis P."/>
            <person name="Soltis D."/>
            <person name="Chen Z.-H."/>
        </authorList>
    </citation>
    <scope>NUCLEOTIDE SEQUENCE</scope>
    <source>
        <strain evidence="1">Whitten #5841</strain>
        <tissue evidence="1">Leaf</tissue>
    </source>
</reference>
<organism evidence="1 2">
    <name type="scientific">Ceratopteris richardii</name>
    <name type="common">Triangle waterfern</name>
    <dbReference type="NCBI Taxonomy" id="49495"/>
    <lineage>
        <taxon>Eukaryota</taxon>
        <taxon>Viridiplantae</taxon>
        <taxon>Streptophyta</taxon>
        <taxon>Embryophyta</taxon>
        <taxon>Tracheophyta</taxon>
        <taxon>Polypodiopsida</taxon>
        <taxon>Polypodiidae</taxon>
        <taxon>Polypodiales</taxon>
        <taxon>Pteridineae</taxon>
        <taxon>Pteridaceae</taxon>
        <taxon>Parkerioideae</taxon>
        <taxon>Ceratopteris</taxon>
    </lineage>
</organism>
<evidence type="ECO:0008006" key="3">
    <source>
        <dbReference type="Google" id="ProtNLM"/>
    </source>
</evidence>
<dbReference type="AlphaFoldDB" id="A0A8T2VBC4"/>
<dbReference type="PANTHER" id="PTHR36395:SF1">
    <property type="entry name" value="RING-H2 ZINC FINGER PROTEIN"/>
    <property type="match status" value="1"/>
</dbReference>